<organism evidence="1 2">
    <name type="scientific">Paramecium sonneborni</name>
    <dbReference type="NCBI Taxonomy" id="65129"/>
    <lineage>
        <taxon>Eukaryota</taxon>
        <taxon>Sar</taxon>
        <taxon>Alveolata</taxon>
        <taxon>Ciliophora</taxon>
        <taxon>Intramacronucleata</taxon>
        <taxon>Oligohymenophorea</taxon>
        <taxon>Peniculida</taxon>
        <taxon>Parameciidae</taxon>
        <taxon>Paramecium</taxon>
    </lineage>
</organism>
<reference evidence="1" key="1">
    <citation type="submission" date="2021-01" db="EMBL/GenBank/DDBJ databases">
        <authorList>
            <consortium name="Genoscope - CEA"/>
            <person name="William W."/>
        </authorList>
    </citation>
    <scope>NUCLEOTIDE SEQUENCE</scope>
</reference>
<comment type="caution">
    <text evidence="1">The sequence shown here is derived from an EMBL/GenBank/DDBJ whole genome shotgun (WGS) entry which is preliminary data.</text>
</comment>
<name>A0A8S1JXT5_9CILI</name>
<sequence length="662" mass="78848">MIIFRTLLKQRFSTHSNLLNFAFRESFENESDSDIDIFDIPNENVKVVTNEQELMALISQHVDPKILIDIFNQNKKIFGIQHSLLTIRIIAHFLNSVKIYQNEPTFQKGMKEISTLLNNNLNQLTPIDLLELLCFKSKYQLKGQQQLLNNVDDKSLSNSLNKTLKDCNDFSIRHYINIWYDSQVINMFLPQIHQLVQNRLNTEPLSSMEVVLLVRCEMMKSQKRKFVNSELVEFCISHYDANFLYYDFQQVTQFYIMLLKMKYQYLNPYLESHPIIIKMRQFLIENLNKMDEHTILSIVNNYQLLPLEVAPDLEIKIKEFLLKQLKQKPQKITINFIQQILINLEPICTQQEVERLIDEIIQRLQQEINSHTIQQANKLAQIILTFRKLKFANNYMQKLSVFSDYIKQVCKFSFLENGLLYLRFICGQEVDSLITEEKAMLHPFHSYAVIKNDKLKSKLQYYLIKKIKDNPIKVINEILNFQFYESQIFEDLLPTLIIEFMRKTHYQERYLPLLFKLLNDVNSLNLLKDCLSYKRQDIYRLALRQHNLTELQAQIFGARLIQQIEKYHRHGVLNVILNSNLIILVGKKNPELLAALMSIIKQQNDGLQTYSFCKYLKDYQVDYRKVLQHSQRRARLEKIEELYNQEKCVEKRLMLLYIIFFN</sequence>
<evidence type="ECO:0000313" key="2">
    <source>
        <dbReference type="Proteomes" id="UP000692954"/>
    </source>
</evidence>
<proteinExistence type="predicted"/>
<dbReference type="Proteomes" id="UP000692954">
    <property type="component" value="Unassembled WGS sequence"/>
</dbReference>
<keyword evidence="2" id="KW-1185">Reference proteome</keyword>
<evidence type="ECO:0000313" key="1">
    <source>
        <dbReference type="EMBL" id="CAD8047443.1"/>
    </source>
</evidence>
<accession>A0A8S1JXT5</accession>
<dbReference type="EMBL" id="CAJJDN010000002">
    <property type="protein sequence ID" value="CAD8047443.1"/>
    <property type="molecule type" value="Genomic_DNA"/>
</dbReference>
<protein>
    <submittedName>
        <fullName evidence="1">Uncharacterized protein</fullName>
    </submittedName>
</protein>
<dbReference type="OrthoDB" id="301605at2759"/>
<gene>
    <name evidence="1" type="ORF">PSON_ATCC_30995.1.T0020395</name>
</gene>
<dbReference type="AlphaFoldDB" id="A0A8S1JXT5"/>